<keyword evidence="2" id="KW-0472">Membrane</keyword>
<keyword evidence="2" id="KW-1133">Transmembrane helix</keyword>
<feature type="compositionally biased region" description="Low complexity" evidence="1">
    <location>
        <begin position="45"/>
        <end position="56"/>
    </location>
</feature>
<reference evidence="3" key="1">
    <citation type="submission" date="2023-06" db="EMBL/GenBank/DDBJ databases">
        <title>Male Hemibagrus guttatus genome.</title>
        <authorList>
            <person name="Bian C."/>
        </authorList>
    </citation>
    <scope>NUCLEOTIDE SEQUENCE</scope>
    <source>
        <strain evidence="3">Male_cb2023</strain>
        <tissue evidence="3">Muscle</tissue>
    </source>
</reference>
<keyword evidence="2" id="KW-0812">Transmembrane</keyword>
<organism evidence="3 4">
    <name type="scientific">Hemibagrus guttatus</name>
    <dbReference type="NCBI Taxonomy" id="175788"/>
    <lineage>
        <taxon>Eukaryota</taxon>
        <taxon>Metazoa</taxon>
        <taxon>Chordata</taxon>
        <taxon>Craniata</taxon>
        <taxon>Vertebrata</taxon>
        <taxon>Euteleostomi</taxon>
        <taxon>Actinopterygii</taxon>
        <taxon>Neopterygii</taxon>
        <taxon>Teleostei</taxon>
        <taxon>Ostariophysi</taxon>
        <taxon>Siluriformes</taxon>
        <taxon>Bagridae</taxon>
        <taxon>Hemibagrus</taxon>
    </lineage>
</organism>
<sequence>MGATCHSNIHMDAGPKVSQQNIAQSRTLPPPARLLPIVHPGAMCSPEQSPTQSSIPTTSDAQTLYIVLIPVIGGLLLLGSVMVIVVKCRKKRSTQDEPIYYNITHKSKGNPETRQEKGQM</sequence>
<feature type="region of interest" description="Disordered" evidence="1">
    <location>
        <begin position="1"/>
        <end position="56"/>
    </location>
</feature>
<evidence type="ECO:0000256" key="1">
    <source>
        <dbReference type="SAM" id="MobiDB-lite"/>
    </source>
</evidence>
<comment type="caution">
    <text evidence="3">The sequence shown here is derived from an EMBL/GenBank/DDBJ whole genome shotgun (WGS) entry which is preliminary data.</text>
</comment>
<feature type="transmembrane region" description="Helical" evidence="2">
    <location>
        <begin position="64"/>
        <end position="86"/>
    </location>
</feature>
<dbReference type="Proteomes" id="UP001274896">
    <property type="component" value="Unassembled WGS sequence"/>
</dbReference>
<evidence type="ECO:0000256" key="2">
    <source>
        <dbReference type="SAM" id="Phobius"/>
    </source>
</evidence>
<feature type="compositionally biased region" description="Polar residues" evidence="1">
    <location>
        <begin position="17"/>
        <end position="27"/>
    </location>
</feature>
<keyword evidence="4" id="KW-1185">Reference proteome</keyword>
<dbReference type="EMBL" id="JAUCMX010000006">
    <property type="protein sequence ID" value="KAK3542983.1"/>
    <property type="molecule type" value="Genomic_DNA"/>
</dbReference>
<evidence type="ECO:0000313" key="3">
    <source>
        <dbReference type="EMBL" id="KAK3542983.1"/>
    </source>
</evidence>
<proteinExistence type="predicted"/>
<gene>
    <name evidence="3" type="ORF">QTP70_008518</name>
</gene>
<evidence type="ECO:0000313" key="4">
    <source>
        <dbReference type="Proteomes" id="UP001274896"/>
    </source>
</evidence>
<name>A0AAE0V957_9TELE</name>
<protein>
    <submittedName>
        <fullName evidence="3">Uncharacterized protein</fullName>
    </submittedName>
</protein>
<accession>A0AAE0V957</accession>
<dbReference type="AlphaFoldDB" id="A0AAE0V957"/>